<comment type="similarity">
    <text evidence="2">Belongs to the RLP family.</text>
</comment>
<keyword evidence="13" id="KW-0808">Transferase</keyword>
<evidence type="ECO:0000256" key="1">
    <source>
        <dbReference type="ARBA" id="ARBA00004236"/>
    </source>
</evidence>
<dbReference type="OMA" id="SAMLICQ"/>
<organism evidence="13 15">
    <name type="scientific">Medicago truncatula</name>
    <name type="common">Barrel medic</name>
    <name type="synonym">Medicago tribuloides</name>
    <dbReference type="NCBI Taxonomy" id="3880"/>
    <lineage>
        <taxon>Eukaryota</taxon>
        <taxon>Viridiplantae</taxon>
        <taxon>Streptophyta</taxon>
        <taxon>Embryophyta</taxon>
        <taxon>Tracheophyta</taxon>
        <taxon>Spermatophyta</taxon>
        <taxon>Magnoliopsida</taxon>
        <taxon>eudicotyledons</taxon>
        <taxon>Gunneridae</taxon>
        <taxon>Pentapetalae</taxon>
        <taxon>rosids</taxon>
        <taxon>fabids</taxon>
        <taxon>Fabales</taxon>
        <taxon>Fabaceae</taxon>
        <taxon>Papilionoideae</taxon>
        <taxon>50 kb inversion clade</taxon>
        <taxon>NPAAA clade</taxon>
        <taxon>Hologalegina</taxon>
        <taxon>IRL clade</taxon>
        <taxon>Trifolieae</taxon>
        <taxon>Medicago</taxon>
    </lineage>
</organism>
<dbReference type="InterPro" id="IPR032675">
    <property type="entry name" value="LRR_dom_sf"/>
</dbReference>
<reference evidence="13 15" key="2">
    <citation type="journal article" date="2014" name="BMC Genomics">
        <title>An improved genome release (version Mt4.0) for the model legume Medicago truncatula.</title>
        <authorList>
            <person name="Tang H."/>
            <person name="Krishnakumar V."/>
            <person name="Bidwell S."/>
            <person name="Rosen B."/>
            <person name="Chan A."/>
            <person name="Zhou S."/>
            <person name="Gentzbittel L."/>
            <person name="Childs K.L."/>
            <person name="Yandell M."/>
            <person name="Gundlach H."/>
            <person name="Mayer K.F."/>
            <person name="Schwartz D.C."/>
            <person name="Town C.D."/>
        </authorList>
    </citation>
    <scope>GENOME REANNOTATION</scope>
    <source>
        <strain evidence="14 15">cv. Jemalong A17</strain>
    </source>
</reference>
<reference evidence="13 15" key="1">
    <citation type="journal article" date="2011" name="Nature">
        <title>The Medicago genome provides insight into the evolution of rhizobial symbioses.</title>
        <authorList>
            <person name="Young N.D."/>
            <person name="Debelle F."/>
            <person name="Oldroyd G.E."/>
            <person name="Geurts R."/>
            <person name="Cannon S.B."/>
            <person name="Udvardi M.K."/>
            <person name="Benedito V.A."/>
            <person name="Mayer K.F."/>
            <person name="Gouzy J."/>
            <person name="Schoof H."/>
            <person name="Van de Peer Y."/>
            <person name="Proost S."/>
            <person name="Cook D.R."/>
            <person name="Meyers B.C."/>
            <person name="Spannagl M."/>
            <person name="Cheung F."/>
            <person name="De Mita S."/>
            <person name="Krishnakumar V."/>
            <person name="Gundlach H."/>
            <person name="Zhou S."/>
            <person name="Mudge J."/>
            <person name="Bharti A.K."/>
            <person name="Murray J.D."/>
            <person name="Naoumkina M.A."/>
            <person name="Rosen B."/>
            <person name="Silverstein K.A."/>
            <person name="Tang H."/>
            <person name="Rombauts S."/>
            <person name="Zhao P.X."/>
            <person name="Zhou P."/>
            <person name="Barbe V."/>
            <person name="Bardou P."/>
            <person name="Bechner M."/>
            <person name="Bellec A."/>
            <person name="Berger A."/>
            <person name="Berges H."/>
            <person name="Bidwell S."/>
            <person name="Bisseling T."/>
            <person name="Choisne N."/>
            <person name="Couloux A."/>
            <person name="Denny R."/>
            <person name="Deshpande S."/>
            <person name="Dai X."/>
            <person name="Doyle J.J."/>
            <person name="Dudez A.M."/>
            <person name="Farmer A.D."/>
            <person name="Fouteau S."/>
            <person name="Franken C."/>
            <person name="Gibelin C."/>
            <person name="Gish J."/>
            <person name="Goldstein S."/>
            <person name="Gonzalez A.J."/>
            <person name="Green P.J."/>
            <person name="Hallab A."/>
            <person name="Hartog M."/>
            <person name="Hua A."/>
            <person name="Humphray S.J."/>
            <person name="Jeong D.H."/>
            <person name="Jing Y."/>
            <person name="Jocker A."/>
            <person name="Kenton S.M."/>
            <person name="Kim D.J."/>
            <person name="Klee K."/>
            <person name="Lai H."/>
            <person name="Lang C."/>
            <person name="Lin S."/>
            <person name="Macmil S.L."/>
            <person name="Magdelenat G."/>
            <person name="Matthews L."/>
            <person name="McCorrison J."/>
            <person name="Monaghan E.L."/>
            <person name="Mun J.H."/>
            <person name="Najar F.Z."/>
            <person name="Nicholson C."/>
            <person name="Noirot C."/>
            <person name="O'Bleness M."/>
            <person name="Paule C.R."/>
            <person name="Poulain J."/>
            <person name="Prion F."/>
            <person name="Qin B."/>
            <person name="Qu C."/>
            <person name="Retzel E.F."/>
            <person name="Riddle C."/>
            <person name="Sallet E."/>
            <person name="Samain S."/>
            <person name="Samson N."/>
            <person name="Sanders I."/>
            <person name="Saurat O."/>
            <person name="Scarpelli C."/>
            <person name="Schiex T."/>
            <person name="Segurens B."/>
            <person name="Severin A.J."/>
            <person name="Sherrier D.J."/>
            <person name="Shi R."/>
            <person name="Sims S."/>
            <person name="Singer S.R."/>
            <person name="Sinharoy S."/>
            <person name="Sterck L."/>
            <person name="Viollet A."/>
            <person name="Wang B.B."/>
            <person name="Wang K."/>
            <person name="Wang M."/>
            <person name="Wang X."/>
            <person name="Warfsmann J."/>
            <person name="Weissenbach J."/>
            <person name="White D.D."/>
            <person name="White J.D."/>
            <person name="Wiley G.B."/>
            <person name="Wincker P."/>
            <person name="Xing Y."/>
            <person name="Yang L."/>
            <person name="Yao Z."/>
            <person name="Ying F."/>
            <person name="Zhai J."/>
            <person name="Zhou L."/>
            <person name="Zuber A."/>
            <person name="Denarie J."/>
            <person name="Dixon R.A."/>
            <person name="May G.D."/>
            <person name="Schwartz D.C."/>
            <person name="Rogers J."/>
            <person name="Quetier F."/>
            <person name="Town C.D."/>
            <person name="Roe B.A."/>
        </authorList>
    </citation>
    <scope>NUCLEOTIDE SEQUENCE [LARGE SCALE GENOMIC DNA]</scope>
    <source>
        <strain evidence="13">A17</strain>
        <strain evidence="14 15">cv. Jemalong A17</strain>
    </source>
</reference>
<keyword evidence="10" id="KW-0325">Glycoprotein</keyword>
<feature type="transmembrane region" description="Helical" evidence="12">
    <location>
        <begin position="268"/>
        <end position="291"/>
    </location>
</feature>
<keyword evidence="3" id="KW-1003">Cell membrane</keyword>
<proteinExistence type="inferred from homology"/>
<dbReference type="GO" id="GO:0005886">
    <property type="term" value="C:plasma membrane"/>
    <property type="evidence" value="ECO:0007669"/>
    <property type="project" value="UniProtKB-SubCell"/>
</dbReference>
<keyword evidence="8 12" id="KW-1133">Transmembrane helix</keyword>
<evidence type="ECO:0000313" key="13">
    <source>
        <dbReference type="EMBL" id="AES86551.1"/>
    </source>
</evidence>
<evidence type="ECO:0000256" key="12">
    <source>
        <dbReference type="SAM" id="Phobius"/>
    </source>
</evidence>
<dbReference type="EMBL" id="CM001220">
    <property type="protein sequence ID" value="AES86551.1"/>
    <property type="molecule type" value="Genomic_DNA"/>
</dbReference>
<dbReference type="GO" id="GO:0016301">
    <property type="term" value="F:kinase activity"/>
    <property type="evidence" value="ECO:0007669"/>
    <property type="project" value="UniProtKB-KW"/>
</dbReference>
<evidence type="ECO:0000256" key="8">
    <source>
        <dbReference type="ARBA" id="ARBA00022989"/>
    </source>
</evidence>
<dbReference type="EnsemblPlants" id="AES86551">
    <property type="protein sequence ID" value="AES86551"/>
    <property type="gene ID" value="MTR_4g009930"/>
</dbReference>
<keyword evidence="13" id="KW-0418">Kinase</keyword>
<protein>
    <submittedName>
        <fullName evidence="13">Leucine-rich receptor-like kinase family protein</fullName>
    </submittedName>
</protein>
<comment type="subcellular location">
    <subcellularLocation>
        <location evidence="1">Cell membrane</location>
    </subcellularLocation>
    <subcellularLocation>
        <location evidence="11">Endomembrane system</location>
        <topology evidence="11">Single-pass membrane protein</topology>
    </subcellularLocation>
</comment>
<dbReference type="HOGENOM" id="CLU_000288_18_11_1"/>
<reference evidence="14" key="3">
    <citation type="submission" date="2015-04" db="UniProtKB">
        <authorList>
            <consortium name="EnsemblPlants"/>
        </authorList>
    </citation>
    <scope>IDENTIFICATION</scope>
    <source>
        <strain evidence="14">cv. Jemalong A17</strain>
    </source>
</reference>
<keyword evidence="5 12" id="KW-0812">Transmembrane</keyword>
<dbReference type="SUPFAM" id="SSF52058">
    <property type="entry name" value="L domain-like"/>
    <property type="match status" value="1"/>
</dbReference>
<accession>G7JGV8</accession>
<dbReference type="Proteomes" id="UP000002051">
    <property type="component" value="Chromosome 4"/>
</dbReference>
<evidence type="ECO:0000256" key="9">
    <source>
        <dbReference type="ARBA" id="ARBA00023136"/>
    </source>
</evidence>
<keyword evidence="9 12" id="KW-0472">Membrane</keyword>
<evidence type="ECO:0000256" key="2">
    <source>
        <dbReference type="ARBA" id="ARBA00009592"/>
    </source>
</evidence>
<evidence type="ECO:0000313" key="14">
    <source>
        <dbReference type="EnsemblPlants" id="AES86551"/>
    </source>
</evidence>
<dbReference type="PROSITE" id="PS51450">
    <property type="entry name" value="LRR"/>
    <property type="match status" value="1"/>
</dbReference>
<evidence type="ECO:0000256" key="5">
    <source>
        <dbReference type="ARBA" id="ARBA00022692"/>
    </source>
</evidence>
<evidence type="ECO:0000313" key="15">
    <source>
        <dbReference type="Proteomes" id="UP000002051"/>
    </source>
</evidence>
<dbReference type="GO" id="GO:0012505">
    <property type="term" value="C:endomembrane system"/>
    <property type="evidence" value="ECO:0007669"/>
    <property type="project" value="UniProtKB-SubCell"/>
</dbReference>
<evidence type="ECO:0000256" key="11">
    <source>
        <dbReference type="ARBA" id="ARBA00037847"/>
    </source>
</evidence>
<dbReference type="PRINTS" id="PR00019">
    <property type="entry name" value="LEURICHRPT"/>
</dbReference>
<dbReference type="PANTHER" id="PTHR48062:SF52">
    <property type="entry name" value="RECEPTOR-LIKE PROTEIN 8-RELATED"/>
    <property type="match status" value="1"/>
</dbReference>
<dbReference type="InterPro" id="IPR001611">
    <property type="entry name" value="Leu-rich_rpt"/>
</dbReference>
<evidence type="ECO:0000256" key="6">
    <source>
        <dbReference type="ARBA" id="ARBA00022729"/>
    </source>
</evidence>
<dbReference type="FunFam" id="3.80.10.10:FF:000111">
    <property type="entry name" value="LRR receptor-like serine/threonine-protein kinase ERECTA"/>
    <property type="match status" value="1"/>
</dbReference>
<feature type="transmembrane region" description="Helical" evidence="12">
    <location>
        <begin position="297"/>
        <end position="315"/>
    </location>
</feature>
<dbReference type="PaxDb" id="3880-AES86551"/>
<name>G7JGV8_MEDTR</name>
<keyword evidence="4" id="KW-0433">Leucine-rich repeat</keyword>
<dbReference type="Gene3D" id="3.80.10.10">
    <property type="entry name" value="Ribonuclease Inhibitor"/>
    <property type="match status" value="1"/>
</dbReference>
<gene>
    <name evidence="13" type="ordered locus">MTR_4g009930</name>
</gene>
<dbReference type="PANTHER" id="PTHR48062">
    <property type="entry name" value="RECEPTOR-LIKE PROTEIN 14"/>
    <property type="match status" value="1"/>
</dbReference>
<dbReference type="AlphaFoldDB" id="G7JGV8"/>
<evidence type="ECO:0000256" key="4">
    <source>
        <dbReference type="ARBA" id="ARBA00022614"/>
    </source>
</evidence>
<dbReference type="eggNOG" id="KOG0619">
    <property type="taxonomic scope" value="Eukaryota"/>
</dbReference>
<keyword evidence="7" id="KW-0677">Repeat</keyword>
<evidence type="ECO:0000256" key="10">
    <source>
        <dbReference type="ARBA" id="ARBA00023180"/>
    </source>
</evidence>
<keyword evidence="13" id="KW-0675">Receptor</keyword>
<evidence type="ECO:0000256" key="3">
    <source>
        <dbReference type="ARBA" id="ARBA00022475"/>
    </source>
</evidence>
<dbReference type="Pfam" id="PF00560">
    <property type="entry name" value="LRR_1"/>
    <property type="match status" value="2"/>
</dbReference>
<keyword evidence="6" id="KW-0732">Signal</keyword>
<sequence>MNNSFTGTLQLPTFKHGLLDLQISNNKIGGQLQEHIGEVFSTLSYVNLPSSIGEMQKIRTLDLSNNNFSGELTGHFISNLTSLILMRISHNKIEDGVSNKSSLYSKMDRNLHRTKSVFGWGISYKGSNLDLMTGLDLSSNNLSGSIPAEIGELREIIALNLSHNRLSGSIPESFSNLINIESLDLSNNNLSGKIPQNLNDLYSLAIFNVSYNKLSGKIPTTMQFANFDENNYRGNSDLCGSVLNISCNDTIFSTLETMQNQTAMDMESFYWGFAASYVTLVIGLAIIILWVNSHWCMAWFYYVDMCIFYCFSRCFKNAFH</sequence>
<evidence type="ECO:0000256" key="7">
    <source>
        <dbReference type="ARBA" id="ARBA00022737"/>
    </source>
</evidence>
<dbReference type="InterPro" id="IPR051502">
    <property type="entry name" value="RLP_Defense_Trigger"/>
</dbReference>
<keyword evidence="15" id="KW-1185">Reference proteome</keyword>
<dbReference type="Pfam" id="PF13855">
    <property type="entry name" value="LRR_8"/>
    <property type="match status" value="1"/>
</dbReference>
<dbReference type="STRING" id="3880.G7JGV8"/>